<feature type="region of interest" description="Disordered" evidence="1">
    <location>
        <begin position="230"/>
        <end position="253"/>
    </location>
</feature>
<dbReference type="EMBL" id="JAAAID010004185">
    <property type="protein sequence ID" value="KAF9993989.1"/>
    <property type="molecule type" value="Genomic_DNA"/>
</dbReference>
<comment type="caution">
    <text evidence="2">The sequence shown here is derived from an EMBL/GenBank/DDBJ whole genome shotgun (WGS) entry which is preliminary data.</text>
</comment>
<organism evidence="2 3">
    <name type="scientific">Entomortierella chlamydospora</name>
    <dbReference type="NCBI Taxonomy" id="101097"/>
    <lineage>
        <taxon>Eukaryota</taxon>
        <taxon>Fungi</taxon>
        <taxon>Fungi incertae sedis</taxon>
        <taxon>Mucoromycota</taxon>
        <taxon>Mortierellomycotina</taxon>
        <taxon>Mortierellomycetes</taxon>
        <taxon>Mortierellales</taxon>
        <taxon>Mortierellaceae</taxon>
        <taxon>Entomortierella</taxon>
    </lineage>
</organism>
<evidence type="ECO:0000313" key="2">
    <source>
        <dbReference type="EMBL" id="KAF9993989.1"/>
    </source>
</evidence>
<protein>
    <submittedName>
        <fullName evidence="2">Uncharacterized protein</fullName>
    </submittedName>
</protein>
<evidence type="ECO:0000256" key="1">
    <source>
        <dbReference type="SAM" id="MobiDB-lite"/>
    </source>
</evidence>
<gene>
    <name evidence="2" type="ORF">BGZ80_007957</name>
</gene>
<reference evidence="2" key="1">
    <citation type="journal article" date="2020" name="Fungal Divers.">
        <title>Resolving the Mortierellaceae phylogeny through synthesis of multi-gene phylogenetics and phylogenomics.</title>
        <authorList>
            <person name="Vandepol N."/>
            <person name="Liber J."/>
            <person name="Desiro A."/>
            <person name="Na H."/>
            <person name="Kennedy M."/>
            <person name="Barry K."/>
            <person name="Grigoriev I.V."/>
            <person name="Miller A.N."/>
            <person name="O'Donnell K."/>
            <person name="Stajich J.E."/>
            <person name="Bonito G."/>
        </authorList>
    </citation>
    <scope>NUCLEOTIDE SEQUENCE</scope>
    <source>
        <strain evidence="2">NRRL 2769</strain>
    </source>
</reference>
<dbReference type="AlphaFoldDB" id="A0A9P6MDW2"/>
<evidence type="ECO:0000313" key="3">
    <source>
        <dbReference type="Proteomes" id="UP000703661"/>
    </source>
</evidence>
<dbReference type="Proteomes" id="UP000703661">
    <property type="component" value="Unassembled WGS sequence"/>
</dbReference>
<keyword evidence="3" id="KW-1185">Reference proteome</keyword>
<name>A0A9P6MDW2_9FUNG</name>
<proteinExistence type="predicted"/>
<sequence>MARNDIFFGANKRLHSVPSNSYIPHSNTDDIATLAQEIISFETIQQSQPMELESSLSNPEHYILDSLFHSQQVMNDEFRYLLEREGPFSNPENSMHDSRPHFQQFVGDDPDTWLRLRSQSDYQRPFLHEIRASIHQSSSYEDSCEGSRSDTAPEHMDVEYSKLLRDITHDDVYPMSDPAPSPVPDPAPIPATVLYEGSLFGTAPKNMDVESLNLLRDNIHDDIYQFPGTASAVPDPAPGPISVIVTPEEEDYP</sequence>
<feature type="non-terminal residue" evidence="2">
    <location>
        <position position="253"/>
    </location>
</feature>
<accession>A0A9P6MDW2</accession>